<evidence type="ECO:0000259" key="2">
    <source>
        <dbReference type="Pfam" id="PF03184"/>
    </source>
</evidence>
<sequence>MNEKFSYITTEVFSKWLQNHFVARKPNGKALLLLNGHASHVNCYELLEFANQYDIIILCLPSHTKQALRPLDCSFLKPLKHYFKEEASNWILHHPGQTISLIQVDDLIGMAWNKAASVNTAVNGFRNTGLFPLDQDAIPEHLFSISDEMNSPENTSINLSQSCDQQPTAGKSK</sequence>
<evidence type="ECO:0000256" key="1">
    <source>
        <dbReference type="SAM" id="MobiDB-lite"/>
    </source>
</evidence>
<feature type="region of interest" description="Disordered" evidence="1">
    <location>
        <begin position="154"/>
        <end position="173"/>
    </location>
</feature>
<dbReference type="InterPro" id="IPR004875">
    <property type="entry name" value="DDE_SF_endonuclease_dom"/>
</dbReference>
<evidence type="ECO:0000313" key="3">
    <source>
        <dbReference type="EMBL" id="KAJ8875379.1"/>
    </source>
</evidence>
<protein>
    <recommendedName>
        <fullName evidence="2">DDE-1 domain-containing protein</fullName>
    </recommendedName>
</protein>
<reference evidence="3 4" key="1">
    <citation type="submission" date="2023-02" db="EMBL/GenBank/DDBJ databases">
        <title>LHISI_Scaffold_Assembly.</title>
        <authorList>
            <person name="Stuart O.P."/>
            <person name="Cleave R."/>
            <person name="Magrath M.J.L."/>
            <person name="Mikheyev A.S."/>
        </authorList>
    </citation>
    <scope>NUCLEOTIDE SEQUENCE [LARGE SCALE GENOMIC DNA]</scope>
    <source>
        <strain evidence="3">Daus_M_001</strain>
        <tissue evidence="3">Leg muscle</tissue>
    </source>
</reference>
<organism evidence="3 4">
    <name type="scientific">Dryococelus australis</name>
    <dbReference type="NCBI Taxonomy" id="614101"/>
    <lineage>
        <taxon>Eukaryota</taxon>
        <taxon>Metazoa</taxon>
        <taxon>Ecdysozoa</taxon>
        <taxon>Arthropoda</taxon>
        <taxon>Hexapoda</taxon>
        <taxon>Insecta</taxon>
        <taxon>Pterygota</taxon>
        <taxon>Neoptera</taxon>
        <taxon>Polyneoptera</taxon>
        <taxon>Phasmatodea</taxon>
        <taxon>Verophasmatodea</taxon>
        <taxon>Anareolatae</taxon>
        <taxon>Phasmatidae</taxon>
        <taxon>Eurycanthinae</taxon>
        <taxon>Dryococelus</taxon>
    </lineage>
</organism>
<keyword evidence="4" id="KW-1185">Reference proteome</keyword>
<dbReference type="Proteomes" id="UP001159363">
    <property type="component" value="Chromosome 8"/>
</dbReference>
<evidence type="ECO:0000313" key="4">
    <source>
        <dbReference type="Proteomes" id="UP001159363"/>
    </source>
</evidence>
<feature type="domain" description="DDE-1" evidence="2">
    <location>
        <begin position="7"/>
        <end position="119"/>
    </location>
</feature>
<comment type="caution">
    <text evidence="3">The sequence shown here is derived from an EMBL/GenBank/DDBJ whole genome shotgun (WGS) entry which is preliminary data.</text>
</comment>
<proteinExistence type="predicted"/>
<dbReference type="EMBL" id="JARBHB010000009">
    <property type="protein sequence ID" value="KAJ8875379.1"/>
    <property type="molecule type" value="Genomic_DNA"/>
</dbReference>
<name>A0ABQ9GTR9_9NEOP</name>
<accession>A0ABQ9GTR9</accession>
<dbReference type="Pfam" id="PF03184">
    <property type="entry name" value="DDE_1"/>
    <property type="match status" value="1"/>
</dbReference>
<gene>
    <name evidence="3" type="ORF">PR048_023274</name>
</gene>